<dbReference type="HOGENOM" id="CLU_1544384_0_0_11"/>
<organism evidence="1 2">
    <name type="scientific">Aeromicrobium marinum DSM 15272</name>
    <dbReference type="NCBI Taxonomy" id="585531"/>
    <lineage>
        <taxon>Bacteria</taxon>
        <taxon>Bacillati</taxon>
        <taxon>Actinomycetota</taxon>
        <taxon>Actinomycetes</taxon>
        <taxon>Propionibacteriales</taxon>
        <taxon>Nocardioidaceae</taxon>
        <taxon>Aeromicrobium</taxon>
    </lineage>
</organism>
<dbReference type="Proteomes" id="UP000003111">
    <property type="component" value="Unassembled WGS sequence"/>
</dbReference>
<keyword evidence="2" id="KW-1185">Reference proteome</keyword>
<evidence type="ECO:0000313" key="2">
    <source>
        <dbReference type="Proteomes" id="UP000003111"/>
    </source>
</evidence>
<accession>E2S860</accession>
<dbReference type="EMBL" id="ACLF03000002">
    <property type="protein sequence ID" value="EFQ84365.1"/>
    <property type="molecule type" value="Genomic_DNA"/>
</dbReference>
<sequence length="173" mass="19440">MAHNKQRQFHLKELSLLDLLGTVPTEFEVDLGELAREALRREVLEAGHEEGTFTIGTPVDVDGDNPFPLDVPVEFADATVVSRVEIPFREMATYGYLLQRFQDEAVLVMSVLLEDEGQFAIPKMSPGGKTRLFIYNESHEVVWASDLIGATTYEVTLAVLAEKRARYLRALDD</sequence>
<evidence type="ECO:0000313" key="1">
    <source>
        <dbReference type="EMBL" id="EFQ84365.1"/>
    </source>
</evidence>
<proteinExistence type="predicted"/>
<reference evidence="1" key="1">
    <citation type="submission" date="2010-08" db="EMBL/GenBank/DDBJ databases">
        <authorList>
            <person name="Muzny D."/>
            <person name="Qin X."/>
            <person name="Buhay C."/>
            <person name="Dugan-Rocha S."/>
            <person name="Ding Y."/>
            <person name="Chen G."/>
            <person name="Hawes A."/>
            <person name="Holder M."/>
            <person name="Jhangiani S."/>
            <person name="Johnson A."/>
            <person name="Khan Z."/>
            <person name="Li Z."/>
            <person name="Liu W."/>
            <person name="Liu X."/>
            <person name="Perez L."/>
            <person name="Shen H."/>
            <person name="Wang Q."/>
            <person name="Watt J."/>
            <person name="Xi L."/>
            <person name="Xin Y."/>
            <person name="Zhou J."/>
            <person name="Deng J."/>
            <person name="Jiang H."/>
            <person name="Liu Y."/>
            <person name="Qu J."/>
            <person name="Song X.-Z."/>
            <person name="Zhang L."/>
            <person name="Villasana D."/>
            <person name="Johnson A."/>
            <person name="Liu J."/>
            <person name="Liyanage D."/>
            <person name="Lorensuhewa L."/>
            <person name="Robinson T."/>
            <person name="Song A."/>
            <person name="Song B.-B."/>
            <person name="Dinh H."/>
            <person name="Thornton R."/>
            <person name="Coyle M."/>
            <person name="Francisco L."/>
            <person name="Jackson L."/>
            <person name="Javaid M."/>
            <person name="Korchina V."/>
            <person name="Kovar C."/>
            <person name="Mata R."/>
            <person name="Mathew T."/>
            <person name="Ngo R."/>
            <person name="Nguyen L."/>
            <person name="Nguyen N."/>
            <person name="Okwuonu G."/>
            <person name="Ongeri F."/>
            <person name="Pham C."/>
            <person name="Simmons D."/>
            <person name="Wilczek-Boney K."/>
            <person name="Hale W."/>
            <person name="Jakkamsetti A."/>
            <person name="Pham P."/>
            <person name="Ruth R."/>
            <person name="San Lucas F."/>
            <person name="Warren J."/>
            <person name="Zhang J."/>
            <person name="Zhao Z."/>
            <person name="Zhou C."/>
            <person name="Zhu D."/>
            <person name="Lee S."/>
            <person name="Bess C."/>
            <person name="Blankenburg K."/>
            <person name="Forbes L."/>
            <person name="Fu Q."/>
            <person name="Gubbala S."/>
            <person name="Hirani K."/>
            <person name="Jayaseelan J.C."/>
            <person name="Lara F."/>
            <person name="Munidasa M."/>
            <person name="Palculict T."/>
            <person name="Patil S."/>
            <person name="Pu L.-L."/>
            <person name="Saada N."/>
            <person name="Tang L."/>
            <person name="Weissenberger G."/>
            <person name="Zhu Y."/>
            <person name="Hemphill L."/>
            <person name="Shang Y."/>
            <person name="Youmans B."/>
            <person name="Ayvaz T."/>
            <person name="Ross M."/>
            <person name="Santibanez J."/>
            <person name="Aqrawi P."/>
            <person name="Gross S."/>
            <person name="Joshi V."/>
            <person name="Fowler G."/>
            <person name="Nazareth L."/>
            <person name="Reid J."/>
            <person name="Worley K."/>
            <person name="Petrosino J."/>
            <person name="Highlander S."/>
            <person name="Gibbs R."/>
        </authorList>
    </citation>
    <scope>NUCLEOTIDE SEQUENCE [LARGE SCALE GENOMIC DNA]</scope>
    <source>
        <strain evidence="1">DSM 15272</strain>
    </source>
</reference>
<comment type="caution">
    <text evidence="1">The sequence shown here is derived from an EMBL/GenBank/DDBJ whole genome shotgun (WGS) entry which is preliminary data.</text>
</comment>
<protein>
    <submittedName>
        <fullName evidence="1">Uncharacterized protein</fullName>
    </submittedName>
</protein>
<name>E2S860_9ACTN</name>
<gene>
    <name evidence="1" type="ORF">HMPREF0063_10217</name>
</gene>
<dbReference type="AlphaFoldDB" id="E2S860"/>
<dbReference type="RefSeq" id="WP_007079099.1">
    <property type="nucleotide sequence ID" value="NZ_CM001024.1"/>
</dbReference>